<gene>
    <name evidence="2" type="ORF">TrST_g709</name>
</gene>
<evidence type="ECO:0000256" key="1">
    <source>
        <dbReference type="SAM" id="MobiDB-lite"/>
    </source>
</evidence>
<evidence type="ECO:0008006" key="4">
    <source>
        <dbReference type="Google" id="ProtNLM"/>
    </source>
</evidence>
<feature type="region of interest" description="Disordered" evidence="1">
    <location>
        <begin position="1"/>
        <end position="23"/>
    </location>
</feature>
<evidence type="ECO:0000313" key="3">
    <source>
        <dbReference type="Proteomes" id="UP001165085"/>
    </source>
</evidence>
<feature type="compositionally biased region" description="Pro residues" evidence="1">
    <location>
        <begin position="1"/>
        <end position="13"/>
    </location>
</feature>
<reference evidence="3" key="1">
    <citation type="journal article" date="2023" name="Commun. Biol.">
        <title>Genome analysis of Parmales, the sister group of diatoms, reveals the evolutionary specialization of diatoms from phago-mixotrophs to photoautotrophs.</title>
        <authorList>
            <person name="Ban H."/>
            <person name="Sato S."/>
            <person name="Yoshikawa S."/>
            <person name="Yamada K."/>
            <person name="Nakamura Y."/>
            <person name="Ichinomiya M."/>
            <person name="Sato N."/>
            <person name="Blanc-Mathieu R."/>
            <person name="Endo H."/>
            <person name="Kuwata A."/>
            <person name="Ogata H."/>
        </authorList>
    </citation>
    <scope>NUCLEOTIDE SEQUENCE [LARGE SCALE GENOMIC DNA]</scope>
    <source>
        <strain evidence="3">NIES 3701</strain>
    </source>
</reference>
<dbReference type="EMBL" id="BRXY01000292">
    <property type="protein sequence ID" value="GMH84291.1"/>
    <property type="molecule type" value="Genomic_DNA"/>
</dbReference>
<evidence type="ECO:0000313" key="2">
    <source>
        <dbReference type="EMBL" id="GMH84291.1"/>
    </source>
</evidence>
<dbReference type="AlphaFoldDB" id="A0A9W7B4X4"/>
<name>A0A9W7B4X4_9STRA</name>
<proteinExistence type="predicted"/>
<dbReference type="OrthoDB" id="248923at2759"/>
<keyword evidence="3" id="KW-1185">Reference proteome</keyword>
<organism evidence="2 3">
    <name type="scientific">Triparma strigata</name>
    <dbReference type="NCBI Taxonomy" id="1606541"/>
    <lineage>
        <taxon>Eukaryota</taxon>
        <taxon>Sar</taxon>
        <taxon>Stramenopiles</taxon>
        <taxon>Ochrophyta</taxon>
        <taxon>Bolidophyceae</taxon>
        <taxon>Parmales</taxon>
        <taxon>Triparmaceae</taxon>
        <taxon>Triparma</taxon>
    </lineage>
</organism>
<accession>A0A9W7B4X4</accession>
<comment type="caution">
    <text evidence="2">The sequence shown here is derived from an EMBL/GenBank/DDBJ whole genome shotgun (WGS) entry which is preliminary data.</text>
</comment>
<protein>
    <recommendedName>
        <fullName evidence="4">PH domain-containing protein</fullName>
    </recommendedName>
</protein>
<dbReference type="Proteomes" id="UP001165085">
    <property type="component" value="Unassembled WGS sequence"/>
</dbReference>
<sequence>MNAPPVPPVPPSPSSKRRKGAAKMLRPRGWGINGRKLVMKTIWVSLTLDVLTLHKTALDTSKEHVSLKLAETEFLDVSLGHVVEKGSEQIREVGAKAGEACFVISYSDPKSETGGGRLELFGRDKEDAEAWQRLIMSNWHEHHDV</sequence>